<dbReference type="CDD" id="cd06224">
    <property type="entry name" value="REM"/>
    <property type="match status" value="1"/>
</dbReference>
<dbReference type="RefSeq" id="XP_018983152.1">
    <property type="nucleotide sequence ID" value="XM_019129776.1"/>
</dbReference>
<protein>
    <recommendedName>
        <fullName evidence="8">Rho-GAP domain-containing protein</fullName>
    </recommendedName>
</protein>
<feature type="region of interest" description="Disordered" evidence="2">
    <location>
        <begin position="1"/>
        <end position="32"/>
    </location>
</feature>
<dbReference type="InterPro" id="IPR037769">
    <property type="entry name" value="Abr/Bcr"/>
</dbReference>
<dbReference type="SMART" id="SM00324">
    <property type="entry name" value="RhoGAP"/>
    <property type="match status" value="1"/>
</dbReference>
<dbReference type="Gene3D" id="1.10.840.10">
    <property type="entry name" value="Ras guanine-nucleotide exchange factors catalytic domain"/>
    <property type="match status" value="1"/>
</dbReference>
<dbReference type="OrthoDB" id="79452at2759"/>
<feature type="domain" description="N-terminal Ras-GEF" evidence="4">
    <location>
        <begin position="971"/>
        <end position="1135"/>
    </location>
</feature>
<feature type="region of interest" description="Disordered" evidence="2">
    <location>
        <begin position="700"/>
        <end position="759"/>
    </location>
</feature>
<reference evidence="7" key="1">
    <citation type="submission" date="2016-05" db="EMBL/GenBank/DDBJ databases">
        <title>Comparative genomics of biotechnologically important yeasts.</title>
        <authorList>
            <consortium name="DOE Joint Genome Institute"/>
            <person name="Riley R."/>
            <person name="Haridas S."/>
            <person name="Wolfe K.H."/>
            <person name="Lopes M.R."/>
            <person name="Hittinger C.T."/>
            <person name="Goker M."/>
            <person name="Salamov A."/>
            <person name="Wisecaver J."/>
            <person name="Long T.M."/>
            <person name="Aerts A.L."/>
            <person name="Barry K."/>
            <person name="Choi C."/>
            <person name="Clum A."/>
            <person name="Coughlan A.Y."/>
            <person name="Deshpande S."/>
            <person name="Douglass A.P."/>
            <person name="Hanson S.J."/>
            <person name="Klenk H.-P."/>
            <person name="Labutti K."/>
            <person name="Lapidus A."/>
            <person name="Lindquist E."/>
            <person name="Lipzen A."/>
            <person name="Meier-Kolthoff J.P."/>
            <person name="Ohm R.A."/>
            <person name="Otillar R.P."/>
            <person name="Pangilinan J."/>
            <person name="Peng Y."/>
            <person name="Rokas A."/>
            <person name="Rosa C.A."/>
            <person name="Scheuner C."/>
            <person name="Sibirny A.A."/>
            <person name="Slot J.C."/>
            <person name="Stielow J.B."/>
            <person name="Sun H."/>
            <person name="Kurtzman C.P."/>
            <person name="Blackwell M."/>
            <person name="Grigoriev I.V."/>
            <person name="Jeffries T.W."/>
        </authorList>
    </citation>
    <scope>NUCLEOTIDE SEQUENCE [LARGE SCALE GENOMIC DNA]</scope>
    <source>
        <strain evidence="7">NRRL Y-12698</strain>
    </source>
</reference>
<dbReference type="SUPFAM" id="SSF48350">
    <property type="entry name" value="GTPase activation domain, GAP"/>
    <property type="match status" value="1"/>
</dbReference>
<dbReference type="GO" id="GO:0007264">
    <property type="term" value="P:small GTPase-mediated signal transduction"/>
    <property type="evidence" value="ECO:0007669"/>
    <property type="project" value="InterPro"/>
</dbReference>
<dbReference type="Gene3D" id="1.10.555.10">
    <property type="entry name" value="Rho GTPase activation protein"/>
    <property type="match status" value="1"/>
</dbReference>
<dbReference type="Pfam" id="PF00620">
    <property type="entry name" value="RhoGAP"/>
    <property type="match status" value="1"/>
</dbReference>
<proteinExistence type="predicted"/>
<evidence type="ECO:0000259" key="5">
    <source>
        <dbReference type="PROSITE" id="PS50238"/>
    </source>
</evidence>
<evidence type="ECO:0000256" key="1">
    <source>
        <dbReference type="PROSITE-ProRule" id="PRU00168"/>
    </source>
</evidence>
<dbReference type="CDD" id="cd00159">
    <property type="entry name" value="RhoGAP"/>
    <property type="match status" value="1"/>
</dbReference>
<dbReference type="InterPro" id="IPR000651">
    <property type="entry name" value="Ras-like_Gua-exchang_fac_N"/>
</dbReference>
<dbReference type="Pfam" id="PF00618">
    <property type="entry name" value="RasGEF_N"/>
    <property type="match status" value="1"/>
</dbReference>
<feature type="domain" description="Ras-GEF" evidence="3">
    <location>
        <begin position="436"/>
        <end position="702"/>
    </location>
</feature>
<dbReference type="PROSITE" id="PS50009">
    <property type="entry name" value="RASGEF_CAT"/>
    <property type="match status" value="1"/>
</dbReference>
<organism evidence="6 7">
    <name type="scientific">Babjeviella inositovora NRRL Y-12698</name>
    <dbReference type="NCBI Taxonomy" id="984486"/>
    <lineage>
        <taxon>Eukaryota</taxon>
        <taxon>Fungi</taxon>
        <taxon>Dikarya</taxon>
        <taxon>Ascomycota</taxon>
        <taxon>Saccharomycotina</taxon>
        <taxon>Pichiomycetes</taxon>
        <taxon>Serinales incertae sedis</taxon>
        <taxon>Babjeviella</taxon>
    </lineage>
</organism>
<dbReference type="Gene3D" id="1.20.870.10">
    <property type="entry name" value="Son of sevenless (SoS) protein Chain: S domain 1"/>
    <property type="match status" value="1"/>
</dbReference>
<dbReference type="PANTHER" id="PTHR23182">
    <property type="entry name" value="BREAKPOINT CLUSTER REGION PROTEIN BCR"/>
    <property type="match status" value="1"/>
</dbReference>
<dbReference type="Pfam" id="PF00617">
    <property type="entry name" value="RasGEF"/>
    <property type="match status" value="1"/>
</dbReference>
<dbReference type="PANTHER" id="PTHR23182:SF1">
    <property type="entry name" value="RHO GTPASE ACTIVATING PROTEIN AT 1A, ISOFORM E"/>
    <property type="match status" value="1"/>
</dbReference>
<feature type="compositionally biased region" description="Basic and acidic residues" evidence="2">
    <location>
        <begin position="750"/>
        <end position="759"/>
    </location>
</feature>
<dbReference type="InterPro" id="IPR008936">
    <property type="entry name" value="Rho_GTPase_activation_prot"/>
</dbReference>
<evidence type="ECO:0000259" key="4">
    <source>
        <dbReference type="PROSITE" id="PS50212"/>
    </source>
</evidence>
<evidence type="ECO:0008006" key="8">
    <source>
        <dbReference type="Google" id="ProtNLM"/>
    </source>
</evidence>
<name>A0A1E3QK31_9ASCO</name>
<evidence type="ECO:0000313" key="7">
    <source>
        <dbReference type="Proteomes" id="UP000094336"/>
    </source>
</evidence>
<feature type="region of interest" description="Disordered" evidence="2">
    <location>
        <begin position="326"/>
        <end position="347"/>
    </location>
</feature>
<dbReference type="PROSITE" id="PS50238">
    <property type="entry name" value="RHOGAP"/>
    <property type="match status" value="1"/>
</dbReference>
<feature type="compositionally biased region" description="Polar residues" evidence="2">
    <location>
        <begin position="714"/>
        <end position="727"/>
    </location>
</feature>
<dbReference type="STRING" id="984486.A0A1E3QK31"/>
<keyword evidence="7" id="KW-1185">Reference proteome</keyword>
<evidence type="ECO:0000313" key="6">
    <source>
        <dbReference type="EMBL" id="ODQ77824.1"/>
    </source>
</evidence>
<dbReference type="PROSITE" id="PS50212">
    <property type="entry name" value="RASGEF_NTER"/>
    <property type="match status" value="1"/>
</dbReference>
<evidence type="ECO:0000259" key="3">
    <source>
        <dbReference type="PROSITE" id="PS50009"/>
    </source>
</evidence>
<sequence>MKKIWQRKEKRKSLSTNYQQSPPPLPPPAMQSSALELESSSLYTNNLTRVASNMSGAMTFYDKDARDDASVRMPKSVPVPSASPKYDISQLITSSFDTKLIKNAWVNFSPNGSSSEEDLRLYRAELRGAILNLYKAPNSLNVRLFKLDAASVVDQNMALLTSLKGRHPSFSSDTGSTASTARDVATSSAASSSAVSNSAASISTRDSDATAVALPPNPAYGAASFAASITSDDVSIAGTILETVSLEETKIIYASTQGPHPDLQLDSEGTVVGGSVESIVHYILFAGDEVTDKVNHLIYLTPLFAQFDRFLKYFCLYGRMVSEASEGSSVNGATGNTSPAVNADAEVDTEEDPEALALVDAPAKTSAASRMISRLTTLVKNLNDNFFGLMLNPEHFNMILELLEVISVFANIDELKKAIVMRQRLLHALTLGPLGEEEETVNPLLELNSTFFLKIDLFQFIGQINMIDLKFNTTWNQKIDKSLLIATNLAQYDYFKRNPLIFNNNTHIHYLARLLVHHLLVEKNTPDVKARILQKWIQLGCLLDKTGNMVSWLGIATVILSQPVLRLRKVWAHVEPQYVKILRHDWSPVVFELDRHILNNFKTLYHVIAPKGLGKNYSKRHVIPFFGDLIIYNEQFDVRKYDRNFKRIKYSFNRWADFLKNMTDTEESIQLNFNILKSYLEANILLLNLDLDKLLHIGEEPERPATPPGVATETVDSPATAVSSEPDTTAFDELVREETEKMAQSPSDPDLARSRDSGTPDEHIQRLLYKLLEVNYDLYNLERIMKLSLVAEPSLAEEYIRTERLPPSTSSNLLVLHTIETATPDERLPLFNNKYFRVELGEHDGRGNDPDAPPRSIVVNDTLTFGVDEVFGESEVEGESEPDEDGSSAAVAAVVSDASAASQGLASSQSLASPHATTSTLDPSLGAELDATLTGTRDDVADASSNYDALSFITHTSSVHTPEEAAAPRSYKLIPKYGSLDALVDLLVVDTRNYAQADVTLHADEFREVFLLNYTSFTSTNTLIALLTHRFARARAAASHLVREPHLAFPDWDADEEGDEEAAVATKAAALAIQTNILRALTVLVDRFYDNFVVDLNNKALMIELLKLVSDEVDHWKEAGVADLETLLGLSRQLKKNFIRKTYRPSDIPKVDELLLQTFRFNNNLVEVPLNRNLPSYKNIAKIEKFLNKFNNFIAFFYDNISLADWFEVSKIFEIEFQKNHLLSFSLQKQSTTEENLIVSNIFNYFSSVHDPAKNELLILKFPLIFKKLFKLYLKFMNYLLLQITDLTITVDERFQRMKTILIMTRVAKMKMREYKVSVPGVGPIPSFIESALTNTIYSPESRYFANFWVRSADLLKLGSGGTFDDLESMLPHIAPATLPNLDEKFLPCFGWVLENLLAMNRVSNFDPSRKLIHFGKRYLTYKFLQNFVVERAEPTEITHGFNDFEFLIRLSDHLINNKALRDFNAYEREKAQIFRAVIDAQYKILKADNGKRAVKQAKAPAPTQTKTAATVKRQSMAYKLNSTSRFKISGLFNKSRPFSLVPAFASSNTPERVVSPHELPNPHVHFDAKVKPAFTINLRSKRIFPVYILPCSFKIDLDTLNEKYFFQAPLEHEMHEWLKKLDYANRHWFFSRTLNFRVSQNLIFGVPLEIVCNRENLTVPIILEKVFNEIEFLGVKELGIYRISPSINELQYLRNEVDRLGDYNFHSNKKIDVHTLTGCVKLYLRELPDALITDDVIADLFAFRSTRCTDTAEKVAHYTEILTKLPFHNYNFLRRLIGHMSKISAHQEFNKMGSLNLSTVIGPAITEPSSSELVANIGSINPIVDELIGLYEYIFLGNEIPE</sequence>
<feature type="compositionally biased region" description="Polar residues" evidence="2">
    <location>
        <begin position="326"/>
        <end position="340"/>
    </location>
</feature>
<dbReference type="GO" id="GO:0016020">
    <property type="term" value="C:membrane"/>
    <property type="evidence" value="ECO:0007669"/>
    <property type="project" value="TreeGrafter"/>
</dbReference>
<dbReference type="GO" id="GO:0005085">
    <property type="term" value="F:guanyl-nucleotide exchange factor activity"/>
    <property type="evidence" value="ECO:0007669"/>
    <property type="project" value="UniProtKB-KW"/>
</dbReference>
<dbReference type="SMART" id="SM00229">
    <property type="entry name" value="RasGEFN"/>
    <property type="match status" value="1"/>
</dbReference>
<dbReference type="GeneID" id="30147629"/>
<evidence type="ECO:0000256" key="2">
    <source>
        <dbReference type="SAM" id="MobiDB-lite"/>
    </source>
</evidence>
<feature type="domain" description="Rho-GAP" evidence="5">
    <location>
        <begin position="1647"/>
        <end position="1836"/>
    </location>
</feature>
<dbReference type="InterPro" id="IPR001895">
    <property type="entry name" value="RASGEF_cat_dom"/>
</dbReference>
<accession>A0A1E3QK31</accession>
<dbReference type="InterPro" id="IPR036964">
    <property type="entry name" value="RASGEF_cat_dom_sf"/>
</dbReference>
<dbReference type="InterPro" id="IPR000198">
    <property type="entry name" value="RhoGAP_dom"/>
</dbReference>
<gene>
    <name evidence="6" type="ORF">BABINDRAFT_163211</name>
</gene>
<dbReference type="GO" id="GO:0005096">
    <property type="term" value="F:GTPase activator activity"/>
    <property type="evidence" value="ECO:0007669"/>
    <property type="project" value="InterPro"/>
</dbReference>
<feature type="compositionally biased region" description="Basic residues" evidence="2">
    <location>
        <begin position="1"/>
        <end position="13"/>
    </location>
</feature>
<dbReference type="Proteomes" id="UP000094336">
    <property type="component" value="Unassembled WGS sequence"/>
</dbReference>
<dbReference type="EMBL" id="KV454438">
    <property type="protein sequence ID" value="ODQ77824.1"/>
    <property type="molecule type" value="Genomic_DNA"/>
</dbReference>
<dbReference type="SMART" id="SM00147">
    <property type="entry name" value="RasGEF"/>
    <property type="match status" value="1"/>
</dbReference>
<keyword evidence="1" id="KW-0344">Guanine-nucleotide releasing factor</keyword>
<dbReference type="SUPFAM" id="SSF48366">
    <property type="entry name" value="Ras GEF"/>
    <property type="match status" value="2"/>
</dbReference>
<dbReference type="InterPro" id="IPR023578">
    <property type="entry name" value="Ras_GEF_dom_sf"/>
</dbReference>